<reference evidence="3 4" key="1">
    <citation type="submission" date="2019-02" db="EMBL/GenBank/DDBJ databases">
        <title>Deep-cultivation of Planctomycetes and their phenomic and genomic characterization uncovers novel biology.</title>
        <authorList>
            <person name="Wiegand S."/>
            <person name="Jogler M."/>
            <person name="Boedeker C."/>
            <person name="Pinto D."/>
            <person name="Vollmers J."/>
            <person name="Rivas-Marin E."/>
            <person name="Kohn T."/>
            <person name="Peeters S.H."/>
            <person name="Heuer A."/>
            <person name="Rast P."/>
            <person name="Oberbeckmann S."/>
            <person name="Bunk B."/>
            <person name="Jeske O."/>
            <person name="Meyerdierks A."/>
            <person name="Storesund J.E."/>
            <person name="Kallscheuer N."/>
            <person name="Luecker S."/>
            <person name="Lage O.M."/>
            <person name="Pohl T."/>
            <person name="Merkel B.J."/>
            <person name="Hornburger P."/>
            <person name="Mueller R.-W."/>
            <person name="Bruemmer F."/>
            <person name="Labrenz M."/>
            <person name="Spormann A.M."/>
            <person name="Op Den Camp H."/>
            <person name="Overmann J."/>
            <person name="Amann R."/>
            <person name="Jetten M.S.M."/>
            <person name="Mascher T."/>
            <person name="Medema M.H."/>
            <person name="Devos D.P."/>
            <person name="Kaster A.-K."/>
            <person name="Ovreas L."/>
            <person name="Rohde M."/>
            <person name="Galperin M.Y."/>
            <person name="Jogler C."/>
        </authorList>
    </citation>
    <scope>NUCLEOTIDE SEQUENCE [LARGE SCALE GENOMIC DNA]</scope>
    <source>
        <strain evidence="3 4">Pan14r</strain>
    </source>
</reference>
<dbReference type="RefSeq" id="WP_146438750.1">
    <property type="nucleotide sequence ID" value="NZ_SJPL01000001.1"/>
</dbReference>
<dbReference type="EMBL" id="SJPL01000001">
    <property type="protein sequence ID" value="TWT69218.1"/>
    <property type="molecule type" value="Genomic_DNA"/>
</dbReference>
<accession>A0A5C5Y2I7</accession>
<evidence type="ECO:0000313" key="3">
    <source>
        <dbReference type="EMBL" id="TWT69218.1"/>
    </source>
</evidence>
<evidence type="ECO:0000313" key="4">
    <source>
        <dbReference type="Proteomes" id="UP000317238"/>
    </source>
</evidence>
<protein>
    <submittedName>
        <fullName evidence="3">Uncharacterized protein</fullName>
    </submittedName>
</protein>
<evidence type="ECO:0000256" key="1">
    <source>
        <dbReference type="SAM" id="MobiDB-lite"/>
    </source>
</evidence>
<keyword evidence="2" id="KW-1133">Transmembrane helix</keyword>
<keyword evidence="2" id="KW-0812">Transmembrane</keyword>
<dbReference type="InterPro" id="IPR047698">
    <property type="entry name" value="ArsF-like"/>
</dbReference>
<keyword evidence="2" id="KW-0472">Membrane</keyword>
<dbReference type="OrthoDB" id="5524063at2"/>
<evidence type="ECO:0000256" key="2">
    <source>
        <dbReference type="SAM" id="Phobius"/>
    </source>
</evidence>
<dbReference type="AlphaFoldDB" id="A0A5C5Y2I7"/>
<dbReference type="Proteomes" id="UP000317238">
    <property type="component" value="Unassembled WGS sequence"/>
</dbReference>
<keyword evidence="4" id="KW-1185">Reference proteome</keyword>
<gene>
    <name evidence="3" type="ORF">Pan14r_15030</name>
</gene>
<feature type="region of interest" description="Disordered" evidence="1">
    <location>
        <begin position="185"/>
        <end position="208"/>
    </location>
</feature>
<comment type="caution">
    <text evidence="3">The sequence shown here is derived from an EMBL/GenBank/DDBJ whole genome shotgun (WGS) entry which is preliminary data.</text>
</comment>
<sequence length="208" mass="23514">MDLKNALGVCVISFFAATLVMLIARTMDNQAAGRIEQQLTRIADQLETLQSASSVESRLPAVATHDSNAPVTSDALVVHYFFSNTRCVTCRAIEEQTRKVLMHRFAAQLDNGDVFWNTLNYEDPDNAEWADRFEIMMPVVVLAKYQNGEIVDWKRLDEVWGRVGDTDGFEHLIVDQVERMLSKTMETPVSEQATEIPLPDMKTKKTES</sequence>
<organism evidence="3 4">
    <name type="scientific">Crateriforma conspicua</name>
    <dbReference type="NCBI Taxonomy" id="2527996"/>
    <lineage>
        <taxon>Bacteria</taxon>
        <taxon>Pseudomonadati</taxon>
        <taxon>Planctomycetota</taxon>
        <taxon>Planctomycetia</taxon>
        <taxon>Planctomycetales</taxon>
        <taxon>Planctomycetaceae</taxon>
        <taxon>Crateriforma</taxon>
    </lineage>
</organism>
<name>A0A5C5Y2I7_9PLAN</name>
<dbReference type="NCBIfam" id="NF040494">
    <property type="entry name" value="nitrored_ArsF"/>
    <property type="match status" value="1"/>
</dbReference>
<feature type="transmembrane region" description="Helical" evidence="2">
    <location>
        <begin position="6"/>
        <end position="24"/>
    </location>
</feature>
<proteinExistence type="predicted"/>